<feature type="region of interest" description="Disordered" evidence="1">
    <location>
        <begin position="1"/>
        <end position="35"/>
    </location>
</feature>
<accession>A0A0F9K4T9</accession>
<feature type="compositionally biased region" description="Basic and acidic residues" evidence="1">
    <location>
        <begin position="20"/>
        <end position="35"/>
    </location>
</feature>
<reference evidence="2" key="1">
    <citation type="journal article" date="2015" name="Nature">
        <title>Complex archaea that bridge the gap between prokaryotes and eukaryotes.</title>
        <authorList>
            <person name="Spang A."/>
            <person name="Saw J.H."/>
            <person name="Jorgensen S.L."/>
            <person name="Zaremba-Niedzwiedzka K."/>
            <person name="Martijn J."/>
            <person name="Lind A.E."/>
            <person name="van Eijk R."/>
            <person name="Schleper C."/>
            <person name="Guy L."/>
            <person name="Ettema T.J."/>
        </authorList>
    </citation>
    <scope>NUCLEOTIDE SEQUENCE</scope>
</reference>
<evidence type="ECO:0000313" key="2">
    <source>
        <dbReference type="EMBL" id="KKM17053.1"/>
    </source>
</evidence>
<proteinExistence type="predicted"/>
<organism evidence="2">
    <name type="scientific">marine sediment metagenome</name>
    <dbReference type="NCBI Taxonomy" id="412755"/>
    <lineage>
        <taxon>unclassified sequences</taxon>
        <taxon>metagenomes</taxon>
        <taxon>ecological metagenomes</taxon>
    </lineage>
</organism>
<gene>
    <name evidence="2" type="ORF">LCGC14_1679640</name>
</gene>
<evidence type="ECO:0000256" key="1">
    <source>
        <dbReference type="SAM" id="MobiDB-lite"/>
    </source>
</evidence>
<dbReference type="EMBL" id="LAZR01014535">
    <property type="protein sequence ID" value="KKM17053.1"/>
    <property type="molecule type" value="Genomic_DNA"/>
</dbReference>
<name>A0A0F9K4T9_9ZZZZ</name>
<protein>
    <submittedName>
        <fullName evidence="2">Uncharacterized protein</fullName>
    </submittedName>
</protein>
<comment type="caution">
    <text evidence="2">The sequence shown here is derived from an EMBL/GenBank/DDBJ whole genome shotgun (WGS) entry which is preliminary data.</text>
</comment>
<feature type="compositionally biased region" description="Polar residues" evidence="1">
    <location>
        <begin position="1"/>
        <end position="12"/>
    </location>
</feature>
<dbReference type="AlphaFoldDB" id="A0A0F9K4T9"/>
<sequence>MNTTKGDSSPPSEFNMPPDDTFRTALEAKDPIDGR</sequence>